<dbReference type="InterPro" id="IPR038720">
    <property type="entry name" value="YprB_RNase_H-like_dom"/>
</dbReference>
<sequence length="278" mass="32482">FLAPCEAIVSFNGKAFDIPLLNTRYITHGWRSPLKDIPHIDLLHLARRLWRDRIPSRTLSNLETQVLGAVRTEEDIPGWMVPSLYFEYLMDGDARPLRRVFYHNEIDVLSLAALLNYMAELLSDPLVIGNKYSSDLFALARLFEDLGDTDSAANLYLSGLNHEDVQKNHLPQPFIIDAVHRLAMIHKRRENFQAAIELWMQAADKKHIEAHVELAKYFEHRAKEYHQAIYWTQSAIEKINSLQDLGDYPRGIIPSNRMKWLSDLQYRLRRLERKHSQR</sequence>
<dbReference type="PANTHER" id="PTHR38462:SF1">
    <property type="entry name" value="YPRB RIBONUCLEASE H-LIKE DOMAIN-CONTAINING PROTEIN"/>
    <property type="match status" value="1"/>
</dbReference>
<dbReference type="Gene3D" id="3.30.420.10">
    <property type="entry name" value="Ribonuclease H-like superfamily/Ribonuclease H"/>
    <property type="match status" value="1"/>
</dbReference>
<evidence type="ECO:0000259" key="1">
    <source>
        <dbReference type="Pfam" id="PF13482"/>
    </source>
</evidence>
<dbReference type="PANTHER" id="PTHR38462">
    <property type="entry name" value="EXONUCLEASE-LIKE PROTEIN"/>
    <property type="match status" value="1"/>
</dbReference>
<proteinExistence type="predicted"/>
<dbReference type="Gene3D" id="1.25.40.10">
    <property type="entry name" value="Tetratricopeptide repeat domain"/>
    <property type="match status" value="1"/>
</dbReference>
<dbReference type="SUPFAM" id="SSF53098">
    <property type="entry name" value="Ribonuclease H-like"/>
    <property type="match status" value="1"/>
</dbReference>
<protein>
    <recommendedName>
        <fullName evidence="1">YprB ribonuclease H-like domain-containing protein</fullName>
    </recommendedName>
</protein>
<organism evidence="2">
    <name type="scientific">marine sediment metagenome</name>
    <dbReference type="NCBI Taxonomy" id="412755"/>
    <lineage>
        <taxon>unclassified sequences</taxon>
        <taxon>metagenomes</taxon>
        <taxon>ecological metagenomes</taxon>
    </lineage>
</organism>
<gene>
    <name evidence="2" type="ORF">S12H4_31112</name>
</gene>
<evidence type="ECO:0000313" key="2">
    <source>
        <dbReference type="EMBL" id="GAI95341.1"/>
    </source>
</evidence>
<dbReference type="GO" id="GO:0003676">
    <property type="term" value="F:nucleic acid binding"/>
    <property type="evidence" value="ECO:0007669"/>
    <property type="project" value="InterPro"/>
</dbReference>
<dbReference type="SUPFAM" id="SSF81901">
    <property type="entry name" value="HCP-like"/>
    <property type="match status" value="1"/>
</dbReference>
<dbReference type="EMBL" id="BARW01018131">
    <property type="protein sequence ID" value="GAI95341.1"/>
    <property type="molecule type" value="Genomic_DNA"/>
</dbReference>
<accession>X1TVC5</accession>
<feature type="domain" description="YprB ribonuclease H-like" evidence="1">
    <location>
        <begin position="3"/>
        <end position="118"/>
    </location>
</feature>
<feature type="non-terminal residue" evidence="2">
    <location>
        <position position="278"/>
    </location>
</feature>
<feature type="non-terminal residue" evidence="2">
    <location>
        <position position="1"/>
    </location>
</feature>
<reference evidence="2" key="1">
    <citation type="journal article" date="2014" name="Front. Microbiol.">
        <title>High frequency of phylogenetically diverse reductive dehalogenase-homologous genes in deep subseafloor sedimentary metagenomes.</title>
        <authorList>
            <person name="Kawai M."/>
            <person name="Futagami T."/>
            <person name="Toyoda A."/>
            <person name="Takaki Y."/>
            <person name="Nishi S."/>
            <person name="Hori S."/>
            <person name="Arai W."/>
            <person name="Tsubouchi T."/>
            <person name="Morono Y."/>
            <person name="Uchiyama I."/>
            <person name="Ito T."/>
            <person name="Fujiyama A."/>
            <person name="Inagaki F."/>
            <person name="Takami H."/>
        </authorList>
    </citation>
    <scope>NUCLEOTIDE SEQUENCE</scope>
    <source>
        <strain evidence="2">Expedition CK06-06</strain>
    </source>
</reference>
<dbReference type="InterPro" id="IPR036397">
    <property type="entry name" value="RNaseH_sf"/>
</dbReference>
<comment type="caution">
    <text evidence="2">The sequence shown here is derived from an EMBL/GenBank/DDBJ whole genome shotgun (WGS) entry which is preliminary data.</text>
</comment>
<name>X1TVC5_9ZZZZ</name>
<dbReference type="InterPro" id="IPR011990">
    <property type="entry name" value="TPR-like_helical_dom_sf"/>
</dbReference>
<dbReference type="Pfam" id="PF13482">
    <property type="entry name" value="RNase_H_2"/>
    <property type="match status" value="1"/>
</dbReference>
<dbReference type="InterPro" id="IPR012337">
    <property type="entry name" value="RNaseH-like_sf"/>
</dbReference>
<dbReference type="AlphaFoldDB" id="X1TVC5"/>